<gene>
    <name evidence="1" type="ORF">ALO88_00001</name>
</gene>
<evidence type="ECO:0000313" key="2">
    <source>
        <dbReference type="Proteomes" id="UP000050425"/>
    </source>
</evidence>
<proteinExistence type="predicted"/>
<evidence type="ECO:0000313" key="1">
    <source>
        <dbReference type="EMBL" id="KPW52790.1"/>
    </source>
</evidence>
<dbReference type="AlphaFoldDB" id="A0A0N8QQC3"/>
<name>A0A0N8QQC3_9PSED</name>
<feature type="non-terminal residue" evidence="1">
    <location>
        <position position="1"/>
    </location>
</feature>
<sequence length="204" mass="22921">AYMSLFRKLFPANRPSEPVSYQAQFSDALKRTKQLGLELPHFTPTPKRYLSGENAADIGRCWIDTFPNERPEAFAGKCFQATGAIQAPLEDLLGIPLYFTLGWVQFEGRPVFHTPTDKLKPMLKQNLSFQQVNLHAWLTLPSHEIIDLTFLTTVGVVNNVPDFIGRACVSHPDDLPEAIIYHPQLVGGDFLKKTGVLLEARVFL</sequence>
<dbReference type="RefSeq" id="WP_057417525.1">
    <property type="nucleotide sequence ID" value="NZ_LJPT01000009.1"/>
</dbReference>
<dbReference type="PATRIC" id="fig|251702.3.peg.1"/>
<dbReference type="Proteomes" id="UP000050425">
    <property type="component" value="Unassembled WGS sequence"/>
</dbReference>
<dbReference type="EMBL" id="LJPT01000009">
    <property type="protein sequence ID" value="KPW52790.1"/>
    <property type="molecule type" value="Genomic_DNA"/>
</dbReference>
<organism evidence="1 2">
    <name type="scientific">Pseudomonas syringae pv. antirrhini</name>
    <dbReference type="NCBI Taxonomy" id="251702"/>
    <lineage>
        <taxon>Bacteria</taxon>
        <taxon>Pseudomonadati</taxon>
        <taxon>Pseudomonadota</taxon>
        <taxon>Gammaproteobacteria</taxon>
        <taxon>Pseudomonadales</taxon>
        <taxon>Pseudomonadaceae</taxon>
        <taxon>Pseudomonas</taxon>
    </lineage>
</organism>
<protein>
    <submittedName>
        <fullName evidence="1">Uncharacterized protein</fullName>
    </submittedName>
</protein>
<accession>A0A0N8QQC3</accession>
<comment type="caution">
    <text evidence="1">The sequence shown here is derived from an EMBL/GenBank/DDBJ whole genome shotgun (WGS) entry which is preliminary data.</text>
</comment>
<reference evidence="1 2" key="1">
    <citation type="submission" date="2015-09" db="EMBL/GenBank/DDBJ databases">
        <title>Genome announcement of multiple Pseudomonas syringae strains.</title>
        <authorList>
            <person name="Thakur S."/>
            <person name="Wang P.W."/>
            <person name="Gong Y."/>
            <person name="Weir B.S."/>
            <person name="Guttman D.S."/>
        </authorList>
    </citation>
    <scope>NUCLEOTIDE SEQUENCE [LARGE SCALE GENOMIC DNA]</scope>
    <source>
        <strain evidence="1 2">ICMP4303</strain>
    </source>
</reference>